<evidence type="ECO:0000313" key="3">
    <source>
        <dbReference type="Proteomes" id="UP001497382"/>
    </source>
</evidence>
<dbReference type="PANTHER" id="PTHR12790">
    <property type="entry name" value="TRANSCRIPTION INITIATION FACTOR IA RRN3"/>
    <property type="match status" value="1"/>
</dbReference>
<dbReference type="Proteomes" id="UP001497382">
    <property type="component" value="Unassembled WGS sequence"/>
</dbReference>
<evidence type="ECO:0000256" key="1">
    <source>
        <dbReference type="ARBA" id="ARBA00010098"/>
    </source>
</evidence>
<comment type="caution">
    <text evidence="2">The sequence shown here is derived from an EMBL/GenBank/DDBJ whole genome shotgun (WGS) entry which is preliminary data.</text>
</comment>
<dbReference type="Pfam" id="PF05327">
    <property type="entry name" value="RRN3"/>
    <property type="match status" value="1"/>
</dbReference>
<protein>
    <recommendedName>
        <fullName evidence="4">RNA polymerase I-specific transcription initiation factor RRN3</fullName>
    </recommendedName>
</protein>
<dbReference type="GO" id="GO:0006361">
    <property type="term" value="P:transcription initiation at RNA polymerase I promoter"/>
    <property type="evidence" value="ECO:0007669"/>
    <property type="project" value="InterPro"/>
</dbReference>
<name>A0AAV1Z848_9ARAC</name>
<dbReference type="AlphaFoldDB" id="A0AAV1Z848"/>
<evidence type="ECO:0008006" key="4">
    <source>
        <dbReference type="Google" id="ProtNLM"/>
    </source>
</evidence>
<dbReference type="GO" id="GO:0001181">
    <property type="term" value="F:RNA polymerase I general transcription initiation factor activity"/>
    <property type="evidence" value="ECO:0007669"/>
    <property type="project" value="InterPro"/>
</dbReference>
<accession>A0AAV1Z848</accession>
<proteinExistence type="inferred from homology"/>
<gene>
    <name evidence="2" type="ORF">LARSCL_LOCUS3716</name>
</gene>
<keyword evidence="3" id="KW-1185">Reference proteome</keyword>
<organism evidence="2 3">
    <name type="scientific">Larinioides sclopetarius</name>
    <dbReference type="NCBI Taxonomy" id="280406"/>
    <lineage>
        <taxon>Eukaryota</taxon>
        <taxon>Metazoa</taxon>
        <taxon>Ecdysozoa</taxon>
        <taxon>Arthropoda</taxon>
        <taxon>Chelicerata</taxon>
        <taxon>Arachnida</taxon>
        <taxon>Araneae</taxon>
        <taxon>Araneomorphae</taxon>
        <taxon>Entelegynae</taxon>
        <taxon>Araneoidea</taxon>
        <taxon>Araneidae</taxon>
        <taxon>Larinioides</taxon>
    </lineage>
</organism>
<reference evidence="2 3" key="1">
    <citation type="submission" date="2024-04" db="EMBL/GenBank/DDBJ databases">
        <authorList>
            <person name="Rising A."/>
            <person name="Reimegard J."/>
            <person name="Sonavane S."/>
            <person name="Akerstrom W."/>
            <person name="Nylinder S."/>
            <person name="Hedman E."/>
            <person name="Kallberg Y."/>
        </authorList>
    </citation>
    <scope>NUCLEOTIDE SEQUENCE [LARGE SCALE GENOMIC DNA]</scope>
</reference>
<dbReference type="InterPro" id="IPR007991">
    <property type="entry name" value="RNA_pol_I_trans_ini_fac_RRN3"/>
</dbReference>
<comment type="similarity">
    <text evidence="1">Belongs to the RRN3 family.</text>
</comment>
<dbReference type="EMBL" id="CAXIEN010000029">
    <property type="protein sequence ID" value="CAL1267518.1"/>
    <property type="molecule type" value="Genomic_DNA"/>
</dbReference>
<dbReference type="GO" id="GO:0001042">
    <property type="term" value="F:RNA polymerase I core binding"/>
    <property type="evidence" value="ECO:0007669"/>
    <property type="project" value="TreeGrafter"/>
</dbReference>
<sequence length="577" mass="67397">MTMVLVPILKTAMSGSLKDVSSTSSPRVKFDLPIDKESIIQYLQEEGDTSYGARLNSVLKILMDKDTEDSILIRWTTELKDNILFFDKINESLAFTFLKMEWYNRDEIFIRSYQELILNLVTAHPSYLKHVLYFIISIFVKVSADKEIPTPEERKIWQHAHELTKRITELIPLSQHTFCVSLVEKFPYIRNAACVILHYVENLLTVCTYLPSKRPLLLECIIEKILEIDVNCSKTTIEMYEMQREEEESLGQNMEIESSAEKKTDQMAFPLAHTLDILLNCLFTYIKETCFYNGSGELDWEATKKLYKEFLTIFDKIMLPTQGSCHVQYLLFYICGLKQDLCIGFVDYLWKKVQNPNVAPVFRQISAFYIGSFLSRAKYISISTVTECLDLMCNWIHRYIDAHTSHDLMVHGTFHSVCQAVFYVFAFRNKELLEMNDGHKYLQGLNFDRMVTCRLNPLRFCDRNIVQNFASLARNHQIAYVYPIIERNNRNLLYAGFCSNAEEVSAGAMIPTFFPFDPYLLKKSKHWIESQYRIYNHVSKDEDTVDHIEDEEMCVDDDMFSYSMSPGFKKSCIKVYR</sequence>
<dbReference type="GO" id="GO:0005634">
    <property type="term" value="C:nucleus"/>
    <property type="evidence" value="ECO:0007669"/>
    <property type="project" value="TreeGrafter"/>
</dbReference>
<dbReference type="PANTHER" id="PTHR12790:SF0">
    <property type="entry name" value="RNA POLYMERASE I-SPECIFIC TRANSCRIPTION INITIATION FACTOR RRN3-RELATED"/>
    <property type="match status" value="1"/>
</dbReference>
<evidence type="ECO:0000313" key="2">
    <source>
        <dbReference type="EMBL" id="CAL1267518.1"/>
    </source>
</evidence>